<dbReference type="InterPro" id="IPR011989">
    <property type="entry name" value="ARM-like"/>
</dbReference>
<dbReference type="SUPFAM" id="SSF48371">
    <property type="entry name" value="ARM repeat"/>
    <property type="match status" value="3"/>
</dbReference>
<evidence type="ECO:0000259" key="3">
    <source>
        <dbReference type="SMART" id="SM01349"/>
    </source>
</evidence>
<dbReference type="GO" id="GO:0019887">
    <property type="term" value="F:protein kinase regulator activity"/>
    <property type="evidence" value="ECO:0007669"/>
    <property type="project" value="TreeGrafter"/>
</dbReference>
<dbReference type="GO" id="GO:0006417">
    <property type="term" value="P:regulation of translation"/>
    <property type="evidence" value="ECO:0007669"/>
    <property type="project" value="TreeGrafter"/>
</dbReference>
<dbReference type="GO" id="GO:0005829">
    <property type="term" value="C:cytosol"/>
    <property type="evidence" value="ECO:0007669"/>
    <property type="project" value="TreeGrafter"/>
</dbReference>
<proteinExistence type="predicted"/>
<reference evidence="4 5" key="1">
    <citation type="submission" date="2016-10" db="EMBL/GenBank/DDBJ databases">
        <title>The genome of Paramicrosporidium saccamoebae is the missing link in understanding Cryptomycota and Microsporidia evolution.</title>
        <authorList>
            <person name="Quandt C.A."/>
            <person name="Beaudet D."/>
            <person name="Corsaro D."/>
            <person name="Michel R."/>
            <person name="Corradi N."/>
            <person name="James T."/>
        </authorList>
    </citation>
    <scope>NUCLEOTIDE SEQUENCE [LARGE SCALE GENOMIC DNA]</scope>
    <source>
        <strain evidence="4 5">KSL3</strain>
    </source>
</reference>
<name>A0A2H9TLZ9_9FUNG</name>
<sequence length="2157" mass="234070">MKLLQFMTSRLALLCDADLGRIGRLFKSLLVDKSFMTAGAAKLPFSTGLVLLVACWELQVDVTGSGSQWISENSAVATPLVIRAFSQTIKTCPVDCLKSLLVPVLNRLLLRASGSALGILMNLNLSEEILLSDLLDGIWAQLASDNDENRTKAGLVLAQVNTVQPIALKIETTIAGKSIKAKKAFFILLHKLLLKDSTNVEPILRRILAKETNEEVVYWIVSCLFVCNCNGNCNNSEAKLNLVGEGLKQNKAALRSSFIAAACDHLPAEKCKELLTKQDIDQLVVLLATMDTVKPSASVLKAGLAPTGFISLASECLGRYPLLPIWKLVNLFSIISEDADACRLLWKVIIGLYAQNSELTIQFNVALQKMSPPLKYIEEGCHGYNPTILSNLLLHAANSETSLVELAELAHRPSFKETGLWNNLVRRMRCKKLDGISDSLVQDKLLTVQNLEVLEAIITVFPQVANSFASHLVEFVKTLSSINPTEEDIVIINTPRHELPVIDGKQKCSSINAVVVTPIRKALEAAAKKDPTKKPPATGLSKAEKTALDAEIAREEEIIRKHLDCKQKLRHLTMVIKAFANVNPRLLEPFLGQIAENIYCIGGWIETDISKCYYQLARCCSPPLGKYGPLLGSVRYSLQNAALIDPDWNVPLRTDLNSALVRHLNGDRLAESSWNFVFPAIVALLQSVPEEVDDLTVASLLAIVATNSEMGVSWRILSELFTVCRHISGMMPGVFAAVNTTITTVVNHARISASDVDVSIFVHMLQSPSDLERRFGLSLTECMAGRFRDILVASPVLKLWVSILCCDANASIKALRLAEVLYGGEVPIQEWKELVKIAVDVELDVATSASNALIKSLVAVPAAEVFSFLEATYRHLFSGRIPEMAHIRAPKLDLTAVSRERLALVYLSLAKALDEGVVLKSAYYGVIPKVIQFFLLEAFFDPREKVQDELLNAAGCLVSAGLEDKTTVDAIAHVCDLFLSAKGKSDEDYDRVRVYGVILLAKVAERFPSDDPRRGKLLESLYATLSTPSENVQNAVADAMVSLFPLVTAEMAVEYLERFLKALSGPSMAVRRGSAYGLGALIKGRGSRMLNEHSVLNRLGTTLQEKSATVEAKQGALFGLELVARYMGRSFEPYIVKLLDVLMATFADGRTEVREASLEAAQTIMSTVSSLGARLLLPVLLEQMASTSWRSKVGAIEWLGAMASLAPRVLAKQLPLILPKLVDSLTDSHHQVQRAAREALYRYGGVVRSPEIRALSSIIMEALANPPEATEKCLHSILHTAFAHVIDGPSLALLEPVLVRALRDRGTEIKKRAAQIVGNLATNLVDPRDLEGVLTGLVPALLSCLSDPVPEVRAHCGKVLGILVKTVGERPTAIKSLAENLFSIISSPHATSVDRAGAAQALAEILAARGASNIVELLEDAVMAGLLSNRTTSREGFIMLVGYLPAAFNTELPELYEIGLRALIGPSLGLLADENEAVREAANTACHSIIDGCARIDHVAIFDVLVETLSDVRWRCRLGCLQLFMEFLSKFSAGESDVAMGIFSMPSQEELMAGGIDEDRIRGLMSRSFLYRFDINSSAIRHHALTIWKGLASHPLRAISSILPVFIEECCGGGMTENEEGRDVIYKALEDMLSKIGDRLLAELLDRCTVLAAIEDDSKNESDVSANRVGALFVATVAAQILGNGVFPGVTNNLLDTCIPKFIGILQIGLNSIDDPSRSQACRLFIALVESPHNVGVVDRIVEPMLEELLGDPVVDPVTLDGLVDLLKSDETDQVFNTTIKALLAPDTPLKDAELALAVCEVVAAVFDAIGAEGASKTVPILRTIIQAGVVSVDSDIFRSTCFSILAALEADYDSSYQVSLSQLLESTFSSNPSTAFAIISIYCGIPDASLVRFYDIWPRRMLDCSSQSEMAALEALVGSVSIEGVHSLAMSINDALDANTKIEEKELVKLMVKNLIVPLLTQNTGVGFDDEDCRNLACRLCIRLSTSVDSSAWGSALTSLVGALIRTASDKRTTSSRVFEALAACVVSQSKLVRPFHPQLQRIFSNALAIETVRSIGIGALVALLPVLSRPDALLNDLLVMAESGPTELRLAALEVLHATNSCGEPSRVVEVAQACLADDNGVVREAGSKWIKLILPMGELEPHRSSLQSLLTHCV</sequence>
<dbReference type="InterPro" id="IPR016024">
    <property type="entry name" value="ARM-type_fold"/>
</dbReference>
<dbReference type="Gene3D" id="1.25.10.10">
    <property type="entry name" value="Leucine-rich Repeat Variant"/>
    <property type="match status" value="4"/>
</dbReference>
<keyword evidence="5" id="KW-1185">Reference proteome</keyword>
<evidence type="ECO:0000256" key="1">
    <source>
        <dbReference type="ARBA" id="ARBA00022737"/>
    </source>
</evidence>
<dbReference type="PROSITE" id="PS50077">
    <property type="entry name" value="HEAT_REPEAT"/>
    <property type="match status" value="2"/>
</dbReference>
<dbReference type="Pfam" id="PF24987">
    <property type="entry name" value="HEAT_EF3_N"/>
    <property type="match status" value="1"/>
</dbReference>
<dbReference type="InterPro" id="IPR021133">
    <property type="entry name" value="HEAT_type_2"/>
</dbReference>
<dbReference type="OrthoDB" id="5148094at2759"/>
<gene>
    <name evidence="4" type="ORF">PSACC_01410</name>
</gene>
<keyword evidence="1" id="KW-0677">Repeat</keyword>
<dbReference type="SMART" id="SM01349">
    <property type="entry name" value="TOG"/>
    <property type="match status" value="1"/>
</dbReference>
<organism evidence="4 5">
    <name type="scientific">Paramicrosporidium saccamoebae</name>
    <dbReference type="NCBI Taxonomy" id="1246581"/>
    <lineage>
        <taxon>Eukaryota</taxon>
        <taxon>Fungi</taxon>
        <taxon>Fungi incertae sedis</taxon>
        <taxon>Cryptomycota</taxon>
        <taxon>Cryptomycota incertae sedis</taxon>
        <taxon>Paramicrosporidium</taxon>
    </lineage>
</organism>
<dbReference type="PANTHER" id="PTHR23346">
    <property type="entry name" value="TRANSLATIONAL ACTIVATOR GCN1-RELATED"/>
    <property type="match status" value="1"/>
</dbReference>
<evidence type="ECO:0000313" key="5">
    <source>
        <dbReference type="Proteomes" id="UP000240830"/>
    </source>
</evidence>
<comment type="caution">
    <text evidence="4">The sequence shown here is derived from an EMBL/GenBank/DDBJ whole genome shotgun (WGS) entry which is preliminary data.</text>
</comment>
<dbReference type="STRING" id="1246581.A0A2H9TLZ9"/>
<accession>A0A2H9TLZ9</accession>
<feature type="repeat" description="HEAT" evidence="2">
    <location>
        <begin position="1337"/>
        <end position="1373"/>
    </location>
</feature>
<dbReference type="Pfam" id="PF24984">
    <property type="entry name" value="HEAT_EF3_GNC1"/>
    <property type="match status" value="1"/>
</dbReference>
<feature type="domain" description="TOG" evidence="3">
    <location>
        <begin position="1042"/>
        <end position="1276"/>
    </location>
</feature>
<evidence type="ECO:0000313" key="4">
    <source>
        <dbReference type="EMBL" id="PJF18775.1"/>
    </source>
</evidence>
<evidence type="ECO:0000256" key="2">
    <source>
        <dbReference type="PROSITE-ProRule" id="PRU00103"/>
    </source>
</evidence>
<dbReference type="Proteomes" id="UP000240830">
    <property type="component" value="Unassembled WGS sequence"/>
</dbReference>
<protein>
    <submittedName>
        <fullName evidence="4">Putative tanslational activator GCN1</fullName>
    </submittedName>
</protein>
<dbReference type="GO" id="GO:0034198">
    <property type="term" value="P:cellular response to amino acid starvation"/>
    <property type="evidence" value="ECO:0007669"/>
    <property type="project" value="TreeGrafter"/>
</dbReference>
<feature type="repeat" description="HEAT" evidence="2">
    <location>
        <begin position="1217"/>
        <end position="1255"/>
    </location>
</feature>
<dbReference type="InterPro" id="IPR034085">
    <property type="entry name" value="TOG"/>
</dbReference>
<dbReference type="EMBL" id="MTSL01000102">
    <property type="protein sequence ID" value="PJF18775.1"/>
    <property type="molecule type" value="Genomic_DNA"/>
</dbReference>
<dbReference type="PANTHER" id="PTHR23346:SF7">
    <property type="entry name" value="STALLED RIBOSOME SENSOR GCN1"/>
    <property type="match status" value="1"/>
</dbReference>